<evidence type="ECO:0000313" key="2">
    <source>
        <dbReference type="EMBL" id="MBB5056289.1"/>
    </source>
</evidence>
<feature type="domain" description="AAA" evidence="1">
    <location>
        <begin position="152"/>
        <end position="319"/>
    </location>
</feature>
<dbReference type="Pfam" id="PF13614">
    <property type="entry name" value="AAA_31"/>
    <property type="match status" value="1"/>
</dbReference>
<evidence type="ECO:0000313" key="3">
    <source>
        <dbReference type="Proteomes" id="UP000540989"/>
    </source>
</evidence>
<dbReference type="InterPro" id="IPR025669">
    <property type="entry name" value="AAA_dom"/>
</dbReference>
<dbReference type="Proteomes" id="UP000540989">
    <property type="component" value="Unassembled WGS sequence"/>
</dbReference>
<dbReference type="GO" id="GO:0005524">
    <property type="term" value="F:ATP binding"/>
    <property type="evidence" value="ECO:0007669"/>
    <property type="project" value="TreeGrafter"/>
</dbReference>
<dbReference type="InterPro" id="IPR050625">
    <property type="entry name" value="ParA/MinD_ATPase"/>
</dbReference>
<proteinExistence type="predicted"/>
<dbReference type="PANTHER" id="PTHR43384">
    <property type="entry name" value="SEPTUM SITE-DETERMINING PROTEIN MIND HOMOLOG, CHLOROPLASTIC-RELATED"/>
    <property type="match status" value="1"/>
</dbReference>
<dbReference type="RefSeq" id="WP_184213952.1">
    <property type="nucleotide sequence ID" value="NZ_JACHIP010000001.1"/>
</dbReference>
<accession>A0A7W7ZAE4</accession>
<dbReference type="Gene3D" id="3.40.50.300">
    <property type="entry name" value="P-loop containing nucleotide triphosphate hydrolases"/>
    <property type="match status" value="1"/>
</dbReference>
<dbReference type="PANTHER" id="PTHR43384:SF13">
    <property type="entry name" value="SLR0110 PROTEIN"/>
    <property type="match status" value="1"/>
</dbReference>
<gene>
    <name evidence="2" type="ORF">HDF16_000958</name>
</gene>
<keyword evidence="3" id="KW-1185">Reference proteome</keyword>
<comment type="caution">
    <text evidence="2">The sequence shown here is derived from an EMBL/GenBank/DDBJ whole genome shotgun (WGS) entry which is preliminary data.</text>
</comment>
<evidence type="ECO:0000259" key="1">
    <source>
        <dbReference type="Pfam" id="PF13614"/>
    </source>
</evidence>
<dbReference type="GO" id="GO:0009898">
    <property type="term" value="C:cytoplasmic side of plasma membrane"/>
    <property type="evidence" value="ECO:0007669"/>
    <property type="project" value="TreeGrafter"/>
</dbReference>
<dbReference type="GO" id="GO:0005829">
    <property type="term" value="C:cytosol"/>
    <property type="evidence" value="ECO:0007669"/>
    <property type="project" value="TreeGrafter"/>
</dbReference>
<organism evidence="2 3">
    <name type="scientific">Granulicella aggregans</name>
    <dbReference type="NCBI Taxonomy" id="474949"/>
    <lineage>
        <taxon>Bacteria</taxon>
        <taxon>Pseudomonadati</taxon>
        <taxon>Acidobacteriota</taxon>
        <taxon>Terriglobia</taxon>
        <taxon>Terriglobales</taxon>
        <taxon>Acidobacteriaceae</taxon>
        <taxon>Granulicella</taxon>
    </lineage>
</organism>
<dbReference type="GO" id="GO:0016887">
    <property type="term" value="F:ATP hydrolysis activity"/>
    <property type="evidence" value="ECO:0007669"/>
    <property type="project" value="TreeGrafter"/>
</dbReference>
<dbReference type="InterPro" id="IPR027417">
    <property type="entry name" value="P-loop_NTPase"/>
</dbReference>
<sequence>MTTNRLSTGILTATIVTVGAGEQVIQTLLDAADKISWSLTTADFETYVSDERRPNISQQLKMSEVCIAIVDYDQDAERAIESTLYLQQVFGGKITIVALSKDQDTETMLLAMRNGCTEFLARSFSEDDAIDLFERLTHQRKSTPLRTMTSGKVLSFFGAKGGVGTTTLAVHLALYLVQCHQKKTLLIDNRPELGHICVYLGVDGTQYNFHELVRNVTRLDSELLHGFTARHPSGLEVLSSPDVCGGSRMLDSESVTRLIEFLRTEYEYIVVDCSNTLQEADLAVLESSDEIYLVATPEIGAIRDLSRYVDNLGRMDSTTEKMHVVINRFSSRYAVRVEQIEKAIRLPIAIKLPNSYTELVRSVNLGEPIAPNRKSEFSLQLINWVASLTGAATVAAPAEQKSKSFFGFLTKQPSS</sequence>
<protein>
    <submittedName>
        <fullName evidence="2">Pilus assembly protein CpaE</fullName>
    </submittedName>
</protein>
<reference evidence="2 3" key="1">
    <citation type="submission" date="2020-08" db="EMBL/GenBank/DDBJ databases">
        <title>Genomic Encyclopedia of Type Strains, Phase IV (KMG-V): Genome sequencing to study the core and pangenomes of soil and plant-associated prokaryotes.</title>
        <authorList>
            <person name="Whitman W."/>
        </authorList>
    </citation>
    <scope>NUCLEOTIDE SEQUENCE [LARGE SCALE GENOMIC DNA]</scope>
    <source>
        <strain evidence="2 3">M8UP14</strain>
    </source>
</reference>
<dbReference type="AlphaFoldDB" id="A0A7W7ZAE4"/>
<name>A0A7W7ZAE4_9BACT</name>
<dbReference type="GO" id="GO:0051782">
    <property type="term" value="P:negative regulation of cell division"/>
    <property type="evidence" value="ECO:0007669"/>
    <property type="project" value="TreeGrafter"/>
</dbReference>
<dbReference type="Gene3D" id="3.40.50.2300">
    <property type="match status" value="1"/>
</dbReference>
<dbReference type="EMBL" id="JACHIP010000001">
    <property type="protein sequence ID" value="MBB5056289.1"/>
    <property type="molecule type" value="Genomic_DNA"/>
</dbReference>
<dbReference type="SUPFAM" id="SSF52540">
    <property type="entry name" value="P-loop containing nucleoside triphosphate hydrolases"/>
    <property type="match status" value="1"/>
</dbReference>